<organism evidence="1 2">
    <name type="scientific">Brachionus calyciflorus</name>
    <dbReference type="NCBI Taxonomy" id="104777"/>
    <lineage>
        <taxon>Eukaryota</taxon>
        <taxon>Metazoa</taxon>
        <taxon>Spiralia</taxon>
        <taxon>Gnathifera</taxon>
        <taxon>Rotifera</taxon>
        <taxon>Eurotatoria</taxon>
        <taxon>Monogononta</taxon>
        <taxon>Pseudotrocha</taxon>
        <taxon>Ploima</taxon>
        <taxon>Brachionidae</taxon>
        <taxon>Brachionus</taxon>
    </lineage>
</organism>
<dbReference type="SUPFAM" id="SSF56973">
    <property type="entry name" value="Aerolisin/ETX pore-forming domain"/>
    <property type="match status" value="1"/>
</dbReference>
<dbReference type="AlphaFoldDB" id="A0A813QVR9"/>
<dbReference type="Gene3D" id="2.170.15.10">
    <property type="entry name" value="Proaerolysin, chain A, domain 3"/>
    <property type="match status" value="1"/>
</dbReference>
<dbReference type="CDD" id="cd20237">
    <property type="entry name" value="PFM_LIN24-like"/>
    <property type="match status" value="1"/>
</dbReference>
<dbReference type="OrthoDB" id="5819442at2759"/>
<evidence type="ECO:0000313" key="1">
    <source>
        <dbReference type="EMBL" id="CAF0772600.1"/>
    </source>
</evidence>
<proteinExistence type="predicted"/>
<name>A0A813QVR9_9BILA</name>
<reference evidence="1" key="1">
    <citation type="submission" date="2021-02" db="EMBL/GenBank/DDBJ databases">
        <authorList>
            <person name="Nowell W R."/>
        </authorList>
    </citation>
    <scope>NUCLEOTIDE SEQUENCE</scope>
    <source>
        <strain evidence="1">Ploen Becks lab</strain>
    </source>
</reference>
<sequence>MSMTTLKNITGFINSDRDSVELISDGHSNSKNRAEKSSSNMSVAYIDELIEDYARALFKSRDKDYKSICKGNGWSDLTKTIDYKKMRVRHCKPVYDSEVIPKAPKSSVLFSSQFVNDTNYDQEYLLRTERKTTSTCQINISDGYVCEKSGDLSLEVQLPGVVTEAAAGFRHEYSVEKGLSKSVEEEMTWSIESNVKVQGMSRTTADLVIHENQYSGKFEIKSYFSGKVLVHLQKDGNTLVTFEFSDLGEIFTEKKGFRKDDQGIYRITKGECKARFGIEQKIELHQYPLKN</sequence>
<gene>
    <name evidence="1" type="ORF">OXX778_LOCUS5033</name>
</gene>
<protein>
    <submittedName>
        <fullName evidence="1">Uncharacterized protein</fullName>
    </submittedName>
</protein>
<accession>A0A813QVR9</accession>
<comment type="caution">
    <text evidence="1">The sequence shown here is derived from an EMBL/GenBank/DDBJ whole genome shotgun (WGS) entry which is preliminary data.</text>
</comment>
<evidence type="ECO:0000313" key="2">
    <source>
        <dbReference type="Proteomes" id="UP000663879"/>
    </source>
</evidence>
<dbReference type="PANTHER" id="PTHR39369">
    <property type="entry name" value="LIN-24 (TWENTY-FOUR) LIKE"/>
    <property type="match status" value="1"/>
</dbReference>
<keyword evidence="2" id="KW-1185">Reference proteome</keyword>
<dbReference type="PANTHER" id="PTHR39369:SF6">
    <property type="entry name" value="LIN-24 (TWENTY-FOUR) LIKE"/>
    <property type="match status" value="1"/>
</dbReference>
<dbReference type="EMBL" id="CAJNOC010000527">
    <property type="protein sequence ID" value="CAF0772600.1"/>
    <property type="molecule type" value="Genomic_DNA"/>
</dbReference>
<dbReference type="Proteomes" id="UP000663879">
    <property type="component" value="Unassembled WGS sequence"/>
</dbReference>